<feature type="transmembrane region" description="Helical" evidence="1">
    <location>
        <begin position="94"/>
        <end position="112"/>
    </location>
</feature>
<organism evidence="3 4">
    <name type="scientific">Pseudaquabacterium inlustre</name>
    <dbReference type="NCBI Taxonomy" id="2984192"/>
    <lineage>
        <taxon>Bacteria</taxon>
        <taxon>Pseudomonadati</taxon>
        <taxon>Pseudomonadota</taxon>
        <taxon>Betaproteobacteria</taxon>
        <taxon>Burkholderiales</taxon>
        <taxon>Sphaerotilaceae</taxon>
        <taxon>Pseudaquabacterium</taxon>
    </lineage>
</organism>
<keyword evidence="1" id="KW-0812">Transmembrane</keyword>
<evidence type="ECO:0000259" key="2">
    <source>
        <dbReference type="Pfam" id="PF00892"/>
    </source>
</evidence>
<dbReference type="Proteomes" id="UP001365405">
    <property type="component" value="Unassembled WGS sequence"/>
</dbReference>
<proteinExistence type="predicted"/>
<dbReference type="InterPro" id="IPR037185">
    <property type="entry name" value="EmrE-like"/>
</dbReference>
<feature type="domain" description="EamA" evidence="2">
    <location>
        <begin position="11"/>
        <end position="139"/>
    </location>
</feature>
<reference evidence="3 4" key="1">
    <citation type="submission" date="2024-04" db="EMBL/GenBank/DDBJ databases">
        <title>Novel species of the genus Ideonella isolated from streams.</title>
        <authorList>
            <person name="Lu H."/>
        </authorList>
    </citation>
    <scope>NUCLEOTIDE SEQUENCE [LARGE SCALE GENOMIC DNA]</scope>
    <source>
        <strain evidence="3 4">DXS22W</strain>
    </source>
</reference>
<feature type="transmembrane region" description="Helical" evidence="1">
    <location>
        <begin position="124"/>
        <end position="142"/>
    </location>
</feature>
<evidence type="ECO:0000313" key="4">
    <source>
        <dbReference type="Proteomes" id="UP001365405"/>
    </source>
</evidence>
<gene>
    <name evidence="3" type="ORF">AACH10_17435</name>
</gene>
<keyword evidence="1" id="KW-1133">Transmembrane helix</keyword>
<feature type="transmembrane region" description="Helical" evidence="1">
    <location>
        <begin position="148"/>
        <end position="173"/>
    </location>
</feature>
<accession>A0ABU9CK45</accession>
<feature type="transmembrane region" description="Helical" evidence="1">
    <location>
        <begin position="31"/>
        <end position="56"/>
    </location>
</feature>
<keyword evidence="1" id="KW-0472">Membrane</keyword>
<dbReference type="InterPro" id="IPR000620">
    <property type="entry name" value="EamA_dom"/>
</dbReference>
<protein>
    <submittedName>
        <fullName evidence="3">DMT family transporter</fullName>
    </submittedName>
</protein>
<dbReference type="PANTHER" id="PTHR22911:SF79">
    <property type="entry name" value="MOBA-LIKE NTP TRANSFERASE DOMAIN-CONTAINING PROTEIN"/>
    <property type="match status" value="1"/>
</dbReference>
<comment type="caution">
    <text evidence="3">The sequence shown here is derived from an EMBL/GenBank/DDBJ whole genome shotgun (WGS) entry which is preliminary data.</text>
</comment>
<feature type="transmembrane region" description="Helical" evidence="1">
    <location>
        <begin position="249"/>
        <end position="268"/>
    </location>
</feature>
<feature type="transmembrane region" description="Helical" evidence="1">
    <location>
        <begin position="185"/>
        <end position="204"/>
    </location>
</feature>
<dbReference type="EMBL" id="JBBUTH010000008">
    <property type="protein sequence ID" value="MEK8052038.1"/>
    <property type="molecule type" value="Genomic_DNA"/>
</dbReference>
<dbReference type="Pfam" id="PF00892">
    <property type="entry name" value="EamA"/>
    <property type="match status" value="1"/>
</dbReference>
<evidence type="ECO:0000313" key="3">
    <source>
        <dbReference type="EMBL" id="MEK8052038.1"/>
    </source>
</evidence>
<feature type="transmembrane region" description="Helical" evidence="1">
    <location>
        <begin position="68"/>
        <end position="88"/>
    </location>
</feature>
<dbReference type="PANTHER" id="PTHR22911">
    <property type="entry name" value="ACYL-MALONYL CONDENSING ENZYME-RELATED"/>
    <property type="match status" value="1"/>
</dbReference>
<dbReference type="SUPFAM" id="SSF103481">
    <property type="entry name" value="Multidrug resistance efflux transporter EmrE"/>
    <property type="match status" value="1"/>
</dbReference>
<name>A0ABU9CK45_9BURK</name>
<evidence type="ECO:0000256" key="1">
    <source>
        <dbReference type="SAM" id="Phobius"/>
    </source>
</evidence>
<sequence>MSGGLPPRALAALALLFNAFTWGVSWWPFRAMAGLGLHALWLTVIAFGAASVILVLRRPAALGELLRTPVLWVLVAGAGTTNACFNWAVSIGDVVRVVLLFYLMPLWTALLSRLLLGERISARGALRVAMALAGAATVLWPAGNAAQAWAGVGLADGLSVLGGFSFALNNVMLRREAHRSESARALAMFAGGAIVAGGLALLLTQAGRVPAPPPVAAGWLLAATALAGWFLLANLSLQYGAARLPANTTSVIMVSEVVFASVSALALGAGALDARTAAGAVLIVGAALLAAWQRD</sequence>
<feature type="transmembrane region" description="Helical" evidence="1">
    <location>
        <begin position="216"/>
        <end position="237"/>
    </location>
</feature>
<feature type="transmembrane region" description="Helical" evidence="1">
    <location>
        <begin position="274"/>
        <end position="292"/>
    </location>
</feature>
<dbReference type="RefSeq" id="WP_341411735.1">
    <property type="nucleotide sequence ID" value="NZ_JBBUTH010000008.1"/>
</dbReference>
<keyword evidence="4" id="KW-1185">Reference proteome</keyword>